<name>A0A7W7FY39_9PSEU</name>
<dbReference type="InterPro" id="IPR011701">
    <property type="entry name" value="MFS"/>
</dbReference>
<dbReference type="InterPro" id="IPR052524">
    <property type="entry name" value="MFS_Cyanate_Porter"/>
</dbReference>
<dbReference type="AlphaFoldDB" id="A0A7W7FY39"/>
<dbReference type="RefSeq" id="WP_221490217.1">
    <property type="nucleotide sequence ID" value="NZ_BAAAUI010000034.1"/>
</dbReference>
<evidence type="ECO:0000313" key="3">
    <source>
        <dbReference type="Proteomes" id="UP000533598"/>
    </source>
</evidence>
<feature type="transmembrane region" description="Helical" evidence="1">
    <location>
        <begin position="365"/>
        <end position="386"/>
    </location>
</feature>
<dbReference type="Proteomes" id="UP000533598">
    <property type="component" value="Unassembled WGS sequence"/>
</dbReference>
<gene>
    <name evidence="2" type="ORF">HNR67_008085</name>
</gene>
<feature type="transmembrane region" description="Helical" evidence="1">
    <location>
        <begin position="124"/>
        <end position="146"/>
    </location>
</feature>
<evidence type="ECO:0000313" key="2">
    <source>
        <dbReference type="EMBL" id="MBB4681967.1"/>
    </source>
</evidence>
<proteinExistence type="predicted"/>
<protein>
    <submittedName>
        <fullName evidence="2">CP family cyanate transporter-like MFS transporter</fullName>
    </submittedName>
</protein>
<feature type="transmembrane region" description="Helical" evidence="1">
    <location>
        <begin position="312"/>
        <end position="332"/>
    </location>
</feature>
<dbReference type="EMBL" id="JACHMH010000001">
    <property type="protein sequence ID" value="MBB4681967.1"/>
    <property type="molecule type" value="Genomic_DNA"/>
</dbReference>
<feature type="transmembrane region" description="Helical" evidence="1">
    <location>
        <begin position="64"/>
        <end position="89"/>
    </location>
</feature>
<feature type="transmembrane region" description="Helical" evidence="1">
    <location>
        <begin position="406"/>
        <end position="424"/>
    </location>
</feature>
<organism evidence="2 3">
    <name type="scientific">Crossiella cryophila</name>
    <dbReference type="NCBI Taxonomy" id="43355"/>
    <lineage>
        <taxon>Bacteria</taxon>
        <taxon>Bacillati</taxon>
        <taxon>Actinomycetota</taxon>
        <taxon>Actinomycetes</taxon>
        <taxon>Pseudonocardiales</taxon>
        <taxon>Pseudonocardiaceae</taxon>
        <taxon>Crossiella</taxon>
    </lineage>
</organism>
<comment type="caution">
    <text evidence="2">The sequence shown here is derived from an EMBL/GenBank/DDBJ whole genome shotgun (WGS) entry which is preliminary data.</text>
</comment>
<dbReference type="PANTHER" id="PTHR23523:SF2">
    <property type="entry name" value="2-NITROIMIDAZOLE TRANSPORTER"/>
    <property type="match status" value="1"/>
</dbReference>
<keyword evidence="1" id="KW-0472">Membrane</keyword>
<dbReference type="Gene3D" id="1.20.1250.20">
    <property type="entry name" value="MFS general substrate transporter like domains"/>
    <property type="match status" value="2"/>
</dbReference>
<dbReference type="GO" id="GO:0022857">
    <property type="term" value="F:transmembrane transporter activity"/>
    <property type="evidence" value="ECO:0007669"/>
    <property type="project" value="InterPro"/>
</dbReference>
<keyword evidence="3" id="KW-1185">Reference proteome</keyword>
<dbReference type="InterPro" id="IPR036259">
    <property type="entry name" value="MFS_trans_sf"/>
</dbReference>
<accession>A0A7W7FY39</accession>
<feature type="transmembrane region" description="Helical" evidence="1">
    <location>
        <begin position="339"/>
        <end position="359"/>
    </location>
</feature>
<dbReference type="SUPFAM" id="SSF103473">
    <property type="entry name" value="MFS general substrate transporter"/>
    <property type="match status" value="1"/>
</dbReference>
<evidence type="ECO:0000256" key="1">
    <source>
        <dbReference type="SAM" id="Phobius"/>
    </source>
</evidence>
<dbReference type="Pfam" id="PF07690">
    <property type="entry name" value="MFS_1"/>
    <property type="match status" value="1"/>
</dbReference>
<feature type="transmembrane region" description="Helical" evidence="1">
    <location>
        <begin position="430"/>
        <end position="450"/>
    </location>
</feature>
<dbReference type="PANTHER" id="PTHR23523">
    <property type="match status" value="1"/>
</dbReference>
<sequence>MTVTPTLPDDIRSTDQTAISDRSRAATVVGGSLLLIVGIVLAALNLRPAVTSLAAVLAEVRDSLGVSAVWVSAVTAVPTVCFGFAGLVAPTLARRFGALRVVGFALGLLGLGLALRVLDGPAVLLGGTLAACSSIAVANVLIPVVVKESFPGRLGFVMGVYSAALSAGGAAAAAFTAPLERWVGGWRLAVGLWAGLAVVALIVWAVARRRAQPLETAALAHDAEEQAAQATDPAAAATPDVIAPATAPAATAPAAASTTAAAGRTTSLYRNRLAWAVTGFFGIQSLVAYTWMGWLPEILRDVGGVDPTTAGVMLGALMVIGVPAALIIPPLVTRRRAQSGWAVGMTATSLLGVLGLLFLPTLSPVLWVVLLGVGMGGLFPLALTFITLRSRTVADTAELSAMAQSLGYLIAAIGPFGVGMLHGWTGGWTASLLLVLLAMTIQLLIGYLAGRPRYV</sequence>
<feature type="transmembrane region" description="Helical" evidence="1">
    <location>
        <begin position="101"/>
        <end position="118"/>
    </location>
</feature>
<feature type="transmembrane region" description="Helical" evidence="1">
    <location>
        <begin position="25"/>
        <end position="44"/>
    </location>
</feature>
<keyword evidence="1" id="KW-0812">Transmembrane</keyword>
<feature type="transmembrane region" description="Helical" evidence="1">
    <location>
        <begin position="273"/>
        <end position="292"/>
    </location>
</feature>
<reference evidence="2 3" key="1">
    <citation type="submission" date="2020-08" db="EMBL/GenBank/DDBJ databases">
        <title>Sequencing the genomes of 1000 actinobacteria strains.</title>
        <authorList>
            <person name="Klenk H.-P."/>
        </authorList>
    </citation>
    <scope>NUCLEOTIDE SEQUENCE [LARGE SCALE GENOMIC DNA]</scope>
    <source>
        <strain evidence="2 3">DSM 44230</strain>
    </source>
</reference>
<keyword evidence="1" id="KW-1133">Transmembrane helix</keyword>
<feature type="transmembrane region" description="Helical" evidence="1">
    <location>
        <begin position="185"/>
        <end position="207"/>
    </location>
</feature>
<feature type="transmembrane region" description="Helical" evidence="1">
    <location>
        <begin position="158"/>
        <end position="179"/>
    </location>
</feature>